<evidence type="ECO:0000313" key="1">
    <source>
        <dbReference type="EMBL" id="MBW4546725.1"/>
    </source>
</evidence>
<protein>
    <submittedName>
        <fullName evidence="1">DUF937 domain-containing protein</fullName>
    </submittedName>
</protein>
<dbReference type="AlphaFoldDB" id="A0A951PMK9"/>
<organism evidence="1 2">
    <name type="scientific">Symplocastrum torsivum CPER-KK1</name>
    <dbReference type="NCBI Taxonomy" id="450513"/>
    <lineage>
        <taxon>Bacteria</taxon>
        <taxon>Bacillati</taxon>
        <taxon>Cyanobacteriota</taxon>
        <taxon>Cyanophyceae</taxon>
        <taxon>Oscillatoriophycideae</taxon>
        <taxon>Oscillatoriales</taxon>
        <taxon>Microcoleaceae</taxon>
        <taxon>Symplocastrum</taxon>
    </lineage>
</organism>
<comment type="caution">
    <text evidence="1">The sequence shown here is derived from an EMBL/GenBank/DDBJ whole genome shotgun (WGS) entry which is preliminary data.</text>
</comment>
<dbReference type="InterPro" id="IPR009282">
    <property type="entry name" value="DUF937"/>
</dbReference>
<reference evidence="1" key="2">
    <citation type="journal article" date="2022" name="Microbiol. Resour. Announc.">
        <title>Metagenome Sequencing to Explore Phylogenomics of Terrestrial Cyanobacteria.</title>
        <authorList>
            <person name="Ward R.D."/>
            <person name="Stajich J.E."/>
            <person name="Johansen J.R."/>
            <person name="Huntemann M."/>
            <person name="Clum A."/>
            <person name="Foster B."/>
            <person name="Foster B."/>
            <person name="Roux S."/>
            <person name="Palaniappan K."/>
            <person name="Varghese N."/>
            <person name="Mukherjee S."/>
            <person name="Reddy T.B.K."/>
            <person name="Daum C."/>
            <person name="Copeland A."/>
            <person name="Chen I.A."/>
            <person name="Ivanova N.N."/>
            <person name="Kyrpides N.C."/>
            <person name="Shapiro N."/>
            <person name="Eloe-Fadrosh E.A."/>
            <person name="Pietrasiak N."/>
        </authorList>
    </citation>
    <scope>NUCLEOTIDE SEQUENCE</scope>
    <source>
        <strain evidence="1">CPER-KK1</strain>
    </source>
</reference>
<accession>A0A951PMK9</accession>
<dbReference type="Proteomes" id="UP000753908">
    <property type="component" value="Unassembled WGS sequence"/>
</dbReference>
<evidence type="ECO:0000313" key="2">
    <source>
        <dbReference type="Proteomes" id="UP000753908"/>
    </source>
</evidence>
<proteinExistence type="predicted"/>
<dbReference type="EMBL" id="JAHHIF010000029">
    <property type="protein sequence ID" value="MBW4546725.1"/>
    <property type="molecule type" value="Genomic_DNA"/>
</dbReference>
<gene>
    <name evidence="1" type="ORF">KME25_20115</name>
</gene>
<sequence length="173" mass="18419">MGLFDQILGAINNPEQQASSGQIGDVLSTVQQLSNNSNTDPSAVQSVFSIVGKYARSALQQKRSTAGNEQTQDFVNQFGGTHPSNQAVQLLFNAPQIQQIVQEAAQRTGLSSATIQAMLPILVPVVLKLLQTGNSTQNPQGSNPVLQTFLDADGDGDVDMADALQMAGRYMSR</sequence>
<name>A0A951PMK9_9CYAN</name>
<reference evidence="1" key="1">
    <citation type="submission" date="2021-05" db="EMBL/GenBank/DDBJ databases">
        <authorList>
            <person name="Pietrasiak N."/>
            <person name="Ward R."/>
            <person name="Stajich J.E."/>
            <person name="Kurbessoian T."/>
        </authorList>
    </citation>
    <scope>NUCLEOTIDE SEQUENCE</scope>
    <source>
        <strain evidence="1">CPER-KK1</strain>
    </source>
</reference>
<dbReference type="Pfam" id="PF06078">
    <property type="entry name" value="DUF937"/>
    <property type="match status" value="1"/>
</dbReference>